<dbReference type="PANTHER" id="PTHR21621">
    <property type="entry name" value="RIBOSOMAL PROTEIN S6 MODIFICATION PROTEIN"/>
    <property type="match status" value="1"/>
</dbReference>
<comment type="caution">
    <text evidence="3">The sequence shown here is derived from an EMBL/GenBank/DDBJ whole genome shotgun (WGS) entry which is preliminary data.</text>
</comment>
<dbReference type="InterPro" id="IPR004218">
    <property type="entry name" value="GSHS_ATP-bd"/>
</dbReference>
<reference evidence="3 4" key="1">
    <citation type="submission" date="2024-09" db="EMBL/GenBank/DDBJ databases">
        <authorList>
            <person name="Ruan L."/>
        </authorList>
    </citation>
    <scope>NUCLEOTIDE SEQUENCE [LARGE SCALE GENOMIC DNA]</scope>
    <source>
        <strain evidence="3 4">D33</strain>
    </source>
</reference>
<evidence type="ECO:0000313" key="3">
    <source>
        <dbReference type="EMBL" id="MFB5684422.1"/>
    </source>
</evidence>
<dbReference type="PANTHER" id="PTHR21621:SF0">
    <property type="entry name" value="BETA-CITRYLGLUTAMATE SYNTHASE B-RELATED"/>
    <property type="match status" value="1"/>
</dbReference>
<keyword evidence="4" id="KW-1185">Reference proteome</keyword>
<dbReference type="PROSITE" id="PS50975">
    <property type="entry name" value="ATP_GRASP"/>
    <property type="match status" value="1"/>
</dbReference>
<name>A0ABV5BFC5_9BACL</name>
<keyword evidence="1" id="KW-0547">Nucleotide-binding</keyword>
<sequence length="332" mass="37093">MSVNSIHNMQNRLILIKAKEMGIEGRLLIPGCEDFLTLKYKDKELIINKTRSDRLPLIAGLLVRNKDACSLLLQSRGLPVPEYMTVSQMSGELTDFLNRNKKVVVKPLDASRSIGVTAGIEKKADLIDAIHTARLHSELVIVQKHISGYDCRVLVIDGEVAGVLEYRPAFVEGDGNSTIGQLIDSLNEERLGRHGARELGTLKVIRKDSERLLKNLASQGRTLWNILEKKERVQLFYSSDIETADEITEIVIDRTEEICETNAEMAVRAAQALNIDVAGIDFRCVDISLPLNPESEGILEVNALPDLTDHVFPFRGKSRDVAGAYLRYLFKE</sequence>
<dbReference type="InterPro" id="IPR011761">
    <property type="entry name" value="ATP-grasp"/>
</dbReference>
<evidence type="ECO:0000259" key="2">
    <source>
        <dbReference type="PROSITE" id="PS50975"/>
    </source>
</evidence>
<proteinExistence type="predicted"/>
<evidence type="ECO:0000256" key="1">
    <source>
        <dbReference type="PROSITE-ProRule" id="PRU00409"/>
    </source>
</evidence>
<feature type="domain" description="ATP-grasp" evidence="2">
    <location>
        <begin position="70"/>
        <end position="330"/>
    </location>
</feature>
<evidence type="ECO:0000313" key="4">
    <source>
        <dbReference type="Proteomes" id="UP001580407"/>
    </source>
</evidence>
<accession>A0ABV5BFC5</accession>
<dbReference type="Pfam" id="PF02955">
    <property type="entry name" value="GSH-S_ATP"/>
    <property type="match status" value="1"/>
</dbReference>
<dbReference type="EMBL" id="JBHILM010000041">
    <property type="protein sequence ID" value="MFB5684422.1"/>
    <property type="molecule type" value="Genomic_DNA"/>
</dbReference>
<dbReference type="SUPFAM" id="SSF56059">
    <property type="entry name" value="Glutathione synthetase ATP-binding domain-like"/>
    <property type="match status" value="1"/>
</dbReference>
<dbReference type="Gene3D" id="3.30.470.20">
    <property type="entry name" value="ATP-grasp fold, B domain"/>
    <property type="match status" value="2"/>
</dbReference>
<protein>
    <submittedName>
        <fullName evidence="3">ATP-grasp domain-containing protein</fullName>
    </submittedName>
</protein>
<dbReference type="RefSeq" id="WP_375528108.1">
    <property type="nucleotide sequence ID" value="NZ_JBHILM010000041.1"/>
</dbReference>
<dbReference type="Proteomes" id="UP001580407">
    <property type="component" value="Unassembled WGS sequence"/>
</dbReference>
<organism evidence="3 4">
    <name type="scientific">Paenibacillus terreus</name>
    <dbReference type="NCBI Taxonomy" id="1387834"/>
    <lineage>
        <taxon>Bacteria</taxon>
        <taxon>Bacillati</taxon>
        <taxon>Bacillota</taxon>
        <taxon>Bacilli</taxon>
        <taxon>Bacillales</taxon>
        <taxon>Paenibacillaceae</taxon>
        <taxon>Paenibacillus</taxon>
    </lineage>
</organism>
<gene>
    <name evidence="3" type="ORF">ACE3NQ_26310</name>
</gene>
<keyword evidence="1" id="KW-0067">ATP-binding</keyword>